<dbReference type="STRING" id="999630.TUZN_1620"/>
<dbReference type="eggNOG" id="arCOG01727">
    <property type="taxonomic scope" value="Archaea"/>
</dbReference>
<dbReference type="GeneID" id="10361140"/>
<dbReference type="Pfam" id="PF00348">
    <property type="entry name" value="polyprenyl_synt"/>
    <property type="match status" value="1"/>
</dbReference>
<keyword evidence="8" id="KW-1185">Reference proteome</keyword>
<dbReference type="PANTHER" id="PTHR12001:SF85">
    <property type="entry name" value="SHORT CHAIN ISOPRENYL DIPHOSPHATE SYNTHASE"/>
    <property type="match status" value="1"/>
</dbReference>
<dbReference type="Gene3D" id="1.10.600.10">
    <property type="entry name" value="Farnesyl Diphosphate Synthase"/>
    <property type="match status" value="1"/>
</dbReference>
<evidence type="ECO:0000313" key="8">
    <source>
        <dbReference type="Proteomes" id="UP000008138"/>
    </source>
</evidence>
<sequence length="258" mass="28495">MEIPPEVLDALGRVREDMGRIGESVQNPSLRAAIRYYIETPGKMIRPLLLLLFTYVLDPERLKDERIINAAALLEVLHIVSLLQDDVVDKHDARRGVETPRAIYGDGMAIVASDWLIAEAIERAVSISADAVKYLAGVAKRLAEGQALDIEGLRKEAAELKTAPLIEAAFVMPTMILSRRDLLRPAAALGRLLGVLYQYSDDMADEGAKREMTPLVDEIRSSMKSLRRLLGEKIVPLERFVEAVIAKALEGTLTTAKL</sequence>
<evidence type="ECO:0000313" key="7">
    <source>
        <dbReference type="EMBL" id="AEA13087.1"/>
    </source>
</evidence>
<comment type="similarity">
    <text evidence="2 6">Belongs to the FPP/GGPP synthase family.</text>
</comment>
<evidence type="ECO:0000256" key="6">
    <source>
        <dbReference type="RuleBase" id="RU004466"/>
    </source>
</evidence>
<dbReference type="KEGG" id="tuz:TUZN_1620"/>
<dbReference type="RefSeq" id="WP_013680422.1">
    <property type="nucleotide sequence ID" value="NC_015315.1"/>
</dbReference>
<protein>
    <submittedName>
        <fullName evidence="7">Polyprenyl synthetase</fullName>
    </submittedName>
</protein>
<evidence type="ECO:0000256" key="4">
    <source>
        <dbReference type="ARBA" id="ARBA00022723"/>
    </source>
</evidence>
<gene>
    <name evidence="7" type="ordered locus">TUZN_1620</name>
</gene>
<dbReference type="GO" id="GO:0004659">
    <property type="term" value="F:prenyltransferase activity"/>
    <property type="evidence" value="ECO:0007669"/>
    <property type="project" value="InterPro"/>
</dbReference>
<dbReference type="HOGENOM" id="CLU_1060147_0_0_2"/>
<evidence type="ECO:0000256" key="5">
    <source>
        <dbReference type="ARBA" id="ARBA00022842"/>
    </source>
</evidence>
<dbReference type="InterPro" id="IPR008949">
    <property type="entry name" value="Isoprenoid_synthase_dom_sf"/>
</dbReference>
<keyword evidence="5" id="KW-0460">Magnesium</keyword>
<evidence type="ECO:0000256" key="2">
    <source>
        <dbReference type="ARBA" id="ARBA00006706"/>
    </source>
</evidence>
<dbReference type="PANTHER" id="PTHR12001">
    <property type="entry name" value="GERANYLGERANYL PYROPHOSPHATE SYNTHASE"/>
    <property type="match status" value="1"/>
</dbReference>
<dbReference type="GO" id="GO:0046872">
    <property type="term" value="F:metal ion binding"/>
    <property type="evidence" value="ECO:0007669"/>
    <property type="project" value="UniProtKB-KW"/>
</dbReference>
<name>F2L2N9_THEU7</name>
<dbReference type="SUPFAM" id="SSF48576">
    <property type="entry name" value="Terpenoid synthases"/>
    <property type="match status" value="1"/>
</dbReference>
<proteinExistence type="inferred from homology"/>
<comment type="cofactor">
    <cofactor evidence="1">
        <name>Mg(2+)</name>
        <dbReference type="ChEBI" id="CHEBI:18420"/>
    </cofactor>
</comment>
<accession>F2L2N9</accession>
<dbReference type="Proteomes" id="UP000008138">
    <property type="component" value="Chromosome"/>
</dbReference>
<dbReference type="EMBL" id="CP002590">
    <property type="protein sequence ID" value="AEA13087.1"/>
    <property type="molecule type" value="Genomic_DNA"/>
</dbReference>
<dbReference type="GO" id="GO:0008299">
    <property type="term" value="P:isoprenoid biosynthetic process"/>
    <property type="evidence" value="ECO:0007669"/>
    <property type="project" value="InterPro"/>
</dbReference>
<dbReference type="InterPro" id="IPR033749">
    <property type="entry name" value="Polyprenyl_synt_CS"/>
</dbReference>
<evidence type="ECO:0000256" key="1">
    <source>
        <dbReference type="ARBA" id="ARBA00001946"/>
    </source>
</evidence>
<dbReference type="InterPro" id="IPR000092">
    <property type="entry name" value="Polyprenyl_synt"/>
</dbReference>
<evidence type="ECO:0000256" key="3">
    <source>
        <dbReference type="ARBA" id="ARBA00022679"/>
    </source>
</evidence>
<keyword evidence="4" id="KW-0479">Metal-binding</keyword>
<reference evidence="7 8" key="1">
    <citation type="journal article" date="2011" name="J. Bacteriol.">
        <title>Complete genome sequence of the thermoacidophilic crenarchaeon Thermoproteus uzoniensis 768-20.</title>
        <authorList>
            <person name="Mardanov A.V."/>
            <person name="Gumerov V.M."/>
            <person name="Beletsky A.V."/>
            <person name="Prokofeva M.I."/>
            <person name="Bonch-Osmolovskaya E.A."/>
            <person name="Ravin N.V."/>
            <person name="Skryabin K.G."/>
        </authorList>
    </citation>
    <scope>NUCLEOTIDE SEQUENCE [LARGE SCALE GENOMIC DNA]</scope>
    <source>
        <strain evidence="7 8">768-20</strain>
    </source>
</reference>
<organism evidence="7 8">
    <name type="scientific">Thermoproteus uzoniensis (strain 768-20)</name>
    <dbReference type="NCBI Taxonomy" id="999630"/>
    <lineage>
        <taxon>Archaea</taxon>
        <taxon>Thermoproteota</taxon>
        <taxon>Thermoprotei</taxon>
        <taxon>Thermoproteales</taxon>
        <taxon>Thermoproteaceae</taxon>
        <taxon>Thermoproteus</taxon>
    </lineage>
</organism>
<reference key="2">
    <citation type="submission" date="2011-03" db="EMBL/GenBank/DDBJ databases">
        <title>Complete genome sequence of the thermoacidophilic crenarchaeon Thermoproteus uzoniensis 768-20.</title>
        <authorList>
            <person name="Mardanov A.V."/>
            <person name="Gumerov V.M."/>
            <person name="Beletsky A.V."/>
            <person name="Prokofeva M.I."/>
            <person name="Bonch-Osmolovskaya E.A."/>
            <person name="Ravin N.V."/>
            <person name="Skryabin K.G."/>
        </authorList>
    </citation>
    <scope>NUCLEOTIDE SEQUENCE</scope>
    <source>
        <strain>768-20</strain>
    </source>
</reference>
<dbReference type="PROSITE" id="PS00723">
    <property type="entry name" value="POLYPRENYL_SYNTHASE_1"/>
    <property type="match status" value="1"/>
</dbReference>
<dbReference type="AlphaFoldDB" id="F2L2N9"/>
<keyword evidence="3 6" id="KW-0808">Transferase</keyword>